<feature type="transmembrane region" description="Helical" evidence="5">
    <location>
        <begin position="83"/>
        <end position="102"/>
    </location>
</feature>
<comment type="subcellular location">
    <subcellularLocation>
        <location evidence="1">Membrane</location>
        <topology evidence="1">Multi-pass membrane protein</topology>
    </subcellularLocation>
</comment>
<dbReference type="Proteomes" id="UP000572817">
    <property type="component" value="Unassembled WGS sequence"/>
</dbReference>
<dbReference type="SUPFAM" id="SSF51905">
    <property type="entry name" value="FAD/NAD(P)-binding domain"/>
    <property type="match status" value="1"/>
</dbReference>
<reference evidence="7" key="1">
    <citation type="submission" date="2020-04" db="EMBL/GenBank/DDBJ databases">
        <title>Genome Assembly and Annotation of Botryosphaeria dothidea sdau 11-99, a Latent Pathogen of Apple Fruit Ring Rot in China.</title>
        <authorList>
            <person name="Yu C."/>
            <person name="Diao Y."/>
            <person name="Lu Q."/>
            <person name="Zhao J."/>
            <person name="Cui S."/>
            <person name="Peng C."/>
            <person name="He B."/>
            <person name="Liu H."/>
        </authorList>
    </citation>
    <scope>NUCLEOTIDE SEQUENCE [LARGE SCALE GENOMIC DNA]</scope>
    <source>
        <strain evidence="7">Sdau11-99</strain>
    </source>
</reference>
<evidence type="ECO:0000256" key="1">
    <source>
        <dbReference type="ARBA" id="ARBA00004141"/>
    </source>
</evidence>
<dbReference type="Gene3D" id="3.30.9.10">
    <property type="entry name" value="D-Amino Acid Oxidase, subunit A, domain 2"/>
    <property type="match status" value="1"/>
</dbReference>
<dbReference type="AlphaFoldDB" id="A0A8H4IV17"/>
<feature type="transmembrane region" description="Helical" evidence="5">
    <location>
        <begin position="20"/>
        <end position="44"/>
    </location>
</feature>
<feature type="transmembrane region" description="Helical" evidence="5">
    <location>
        <begin position="246"/>
        <end position="267"/>
    </location>
</feature>
<keyword evidence="2 5" id="KW-0812">Transmembrane</keyword>
<dbReference type="OrthoDB" id="440755at2759"/>
<dbReference type="Gene3D" id="1.20.1720.10">
    <property type="entry name" value="Multidrug resistance protein D"/>
    <property type="match status" value="1"/>
</dbReference>
<keyword evidence="8" id="KW-1185">Reference proteome</keyword>
<evidence type="ECO:0000256" key="2">
    <source>
        <dbReference type="ARBA" id="ARBA00022692"/>
    </source>
</evidence>
<dbReference type="InterPro" id="IPR020846">
    <property type="entry name" value="MFS_dom"/>
</dbReference>
<feature type="transmembrane region" description="Helical" evidence="5">
    <location>
        <begin position="51"/>
        <end position="71"/>
    </location>
</feature>
<dbReference type="InterPro" id="IPR006076">
    <property type="entry name" value="FAD-dep_OxRdtase"/>
</dbReference>
<protein>
    <submittedName>
        <fullName evidence="7">Efflux pump antibiotic resistance</fullName>
    </submittedName>
</protein>
<evidence type="ECO:0000313" key="7">
    <source>
        <dbReference type="EMBL" id="KAF4306892.1"/>
    </source>
</evidence>
<dbReference type="Pfam" id="PF07690">
    <property type="entry name" value="MFS_1"/>
    <property type="match status" value="1"/>
</dbReference>
<feature type="transmembrane region" description="Helical" evidence="5">
    <location>
        <begin position="152"/>
        <end position="173"/>
    </location>
</feature>
<organism evidence="7 8">
    <name type="scientific">Botryosphaeria dothidea</name>
    <dbReference type="NCBI Taxonomy" id="55169"/>
    <lineage>
        <taxon>Eukaryota</taxon>
        <taxon>Fungi</taxon>
        <taxon>Dikarya</taxon>
        <taxon>Ascomycota</taxon>
        <taxon>Pezizomycotina</taxon>
        <taxon>Dothideomycetes</taxon>
        <taxon>Dothideomycetes incertae sedis</taxon>
        <taxon>Botryosphaeriales</taxon>
        <taxon>Botryosphaeriaceae</taxon>
        <taxon>Botryosphaeria</taxon>
    </lineage>
</organism>
<dbReference type="GO" id="GO:0022857">
    <property type="term" value="F:transmembrane transporter activity"/>
    <property type="evidence" value="ECO:0007669"/>
    <property type="project" value="InterPro"/>
</dbReference>
<dbReference type="GO" id="GO:0016020">
    <property type="term" value="C:membrane"/>
    <property type="evidence" value="ECO:0007669"/>
    <property type="project" value="UniProtKB-SubCell"/>
</dbReference>
<dbReference type="EMBL" id="WWBZ02000033">
    <property type="protein sequence ID" value="KAF4306892.1"/>
    <property type="molecule type" value="Genomic_DNA"/>
</dbReference>
<comment type="caution">
    <text evidence="7">The sequence shown here is derived from an EMBL/GenBank/DDBJ whole genome shotgun (WGS) entry which is preliminary data.</text>
</comment>
<dbReference type="InterPro" id="IPR036259">
    <property type="entry name" value="MFS_trans_sf"/>
</dbReference>
<dbReference type="InterPro" id="IPR011701">
    <property type="entry name" value="MFS"/>
</dbReference>
<dbReference type="InterPro" id="IPR036188">
    <property type="entry name" value="FAD/NAD-bd_sf"/>
</dbReference>
<evidence type="ECO:0000313" key="8">
    <source>
        <dbReference type="Proteomes" id="UP000572817"/>
    </source>
</evidence>
<dbReference type="Pfam" id="PF01266">
    <property type="entry name" value="DAO"/>
    <property type="match status" value="1"/>
</dbReference>
<dbReference type="Gene3D" id="1.20.1250.20">
    <property type="entry name" value="MFS general substrate transporter like domains"/>
    <property type="match status" value="1"/>
</dbReference>
<evidence type="ECO:0000256" key="4">
    <source>
        <dbReference type="ARBA" id="ARBA00023136"/>
    </source>
</evidence>
<evidence type="ECO:0000256" key="3">
    <source>
        <dbReference type="ARBA" id="ARBA00022989"/>
    </source>
</evidence>
<sequence>MPNAVATLTIMESPGRTRNITLAFFATSPPVGALIGALLAGALVEHTHWKWLFICIAVLGAALFVALVVALPREDPVDNSGSIDYMGALLGLSALVLFNFAWNQAPSVGWKTSYVIIITALSVLTFVAFLAWESKFAQEPIIALSIFKAPTFTALIFVVLLTYMSFGISLWYMVAWQQLLRHWSVLHLAAGWSPFCVGASMAVGLAAWLIPRLQAQYIMAIGVLTCLVSDLLLATMPEQQMYWAQTFPAILIGSICPDFVFVAAQIIASNSVGKREQGVAGSLIGTLNLYGVCLGLGFAGTVEVELVKNGASDVEAYRAALYFGAALALTALILDLGNMSELEPSASVFQHLLSMSSSFPDSVIVVGAGAFGLSTALAIDRRFPSTRITVVDHLTPPVLDGTSVDTSRIIRPDYIDQDYERLAVKSQSLIKSDPDLAPYYFERGFAFCTDGKPGELDTLWNQMSDKVKTEQPEHMWQNLRTHEDIFDYLHHKHLKPVSEEKLGRQRKWVKGYTNRRCATVDAEAMIEVYYDRCRTKASIEFVLGTPVQSLLYNNDRSSVEGIVLESGQELRAGKTILATGAWSARLIRLDQQLEANAVPIAYIRLTPEEYEKYKDIACHTNLSTGFNLFTPIGGLLKVLRRSAGIRNMISLPDPEDPGKT</sequence>
<feature type="transmembrane region" description="Helical" evidence="5">
    <location>
        <begin position="114"/>
        <end position="132"/>
    </location>
</feature>
<feature type="transmembrane region" description="Helical" evidence="5">
    <location>
        <begin position="185"/>
        <end position="210"/>
    </location>
</feature>
<dbReference type="PROSITE" id="PS50850">
    <property type="entry name" value="MFS"/>
    <property type="match status" value="1"/>
</dbReference>
<dbReference type="SUPFAM" id="SSF103473">
    <property type="entry name" value="MFS general substrate transporter"/>
    <property type="match status" value="1"/>
</dbReference>
<feature type="transmembrane region" description="Helical" evidence="5">
    <location>
        <begin position="216"/>
        <end position="234"/>
    </location>
</feature>
<proteinExistence type="predicted"/>
<dbReference type="PANTHER" id="PTHR42718">
    <property type="entry name" value="MAJOR FACILITATOR SUPERFAMILY MULTIDRUG TRANSPORTER MFSC"/>
    <property type="match status" value="1"/>
</dbReference>
<evidence type="ECO:0000256" key="5">
    <source>
        <dbReference type="SAM" id="Phobius"/>
    </source>
</evidence>
<feature type="transmembrane region" description="Helical" evidence="5">
    <location>
        <begin position="287"/>
        <end position="307"/>
    </location>
</feature>
<accession>A0A8H4IV17</accession>
<feature type="domain" description="Major facilitator superfamily (MFS) profile" evidence="6">
    <location>
        <begin position="1"/>
        <end position="343"/>
    </location>
</feature>
<dbReference type="Gene3D" id="3.50.50.60">
    <property type="entry name" value="FAD/NAD(P)-binding domain"/>
    <property type="match status" value="1"/>
</dbReference>
<keyword evidence="3 5" id="KW-1133">Transmembrane helix</keyword>
<dbReference type="PANTHER" id="PTHR42718:SF41">
    <property type="entry name" value="MFS TRANSPORTER OF UNKOWN SPECIFICITY (AFU_ORTHOLOGUE AFUA_5G09940)-RELATED"/>
    <property type="match status" value="1"/>
</dbReference>
<gene>
    <name evidence="7" type="ORF">GTA08_BOTSDO05400</name>
</gene>
<keyword evidence="4 5" id="KW-0472">Membrane</keyword>
<feature type="transmembrane region" description="Helical" evidence="5">
    <location>
        <begin position="359"/>
        <end position="379"/>
    </location>
</feature>
<feature type="transmembrane region" description="Helical" evidence="5">
    <location>
        <begin position="319"/>
        <end position="339"/>
    </location>
</feature>
<evidence type="ECO:0000259" key="6">
    <source>
        <dbReference type="PROSITE" id="PS50850"/>
    </source>
</evidence>
<name>A0A8H4IV17_9PEZI</name>